<evidence type="ECO:0000313" key="2">
    <source>
        <dbReference type="EMBL" id="UOR13229.1"/>
    </source>
</evidence>
<reference evidence="2" key="1">
    <citation type="submission" date="2022-04" db="EMBL/GenBank/DDBJ databases">
        <title>Halobacillus sp. isolated from saltern.</title>
        <authorList>
            <person name="Won M."/>
            <person name="Lee C.-M."/>
            <person name="Woen H.-Y."/>
            <person name="Kwon S.-W."/>
        </authorList>
    </citation>
    <scope>NUCLEOTIDE SEQUENCE</scope>
    <source>
        <strain evidence="2">SSHM10-5</strain>
    </source>
</reference>
<dbReference type="Gene3D" id="1.10.10.2840">
    <property type="entry name" value="PucR C-terminal helix-turn-helix domain"/>
    <property type="match status" value="1"/>
</dbReference>
<dbReference type="Proteomes" id="UP000830326">
    <property type="component" value="Chromosome"/>
</dbReference>
<dbReference type="Pfam" id="PF13556">
    <property type="entry name" value="HTH_30"/>
    <property type="match status" value="1"/>
</dbReference>
<gene>
    <name evidence="2" type="ORF">MUO15_07000</name>
</gene>
<keyword evidence="3" id="KW-1185">Reference proteome</keyword>
<dbReference type="InterPro" id="IPR009057">
    <property type="entry name" value="Homeodomain-like_sf"/>
</dbReference>
<dbReference type="SUPFAM" id="SSF46689">
    <property type="entry name" value="Homeodomain-like"/>
    <property type="match status" value="1"/>
</dbReference>
<dbReference type="InterPro" id="IPR051448">
    <property type="entry name" value="CdaR-like_regulators"/>
</dbReference>
<sequence>MTKIDQLKQLYPSLIVIKPGEQKPSEQFQFFQTPEEQIVGILKSDVNKRETQLLHLFLTPIESKEVTETDRERDWIRFIRVQSNELNVDPQPQRYRFVFFSLSDHSLELDTFQEALQSLFPKVMPLIWENNHEGVIIEEVMEEGQETISFQTIIDVLMSDFYTKIHFYISDFEQNIGDAPRLFQWAKKCFHISMKHRIGPVTIFQDVVPFLYIEAMPEEERALISHALLASVRADRELLQTIRVFLEAGSNVTLAAKKLYMHRNSLQYRVDKFIEKTGVDIKQFQGAVITYLTLIEWDR</sequence>
<dbReference type="PANTHER" id="PTHR33744">
    <property type="entry name" value="CARBOHYDRATE DIACID REGULATOR"/>
    <property type="match status" value="1"/>
</dbReference>
<dbReference type="InterPro" id="IPR025736">
    <property type="entry name" value="PucR_C-HTH_dom"/>
</dbReference>
<dbReference type="PANTHER" id="PTHR33744:SF15">
    <property type="entry name" value="CARBOHYDRATE DIACID REGULATOR"/>
    <property type="match status" value="1"/>
</dbReference>
<name>A0ABY4HES2_9BACI</name>
<dbReference type="InterPro" id="IPR042070">
    <property type="entry name" value="PucR_C-HTH_sf"/>
</dbReference>
<evidence type="ECO:0000313" key="3">
    <source>
        <dbReference type="Proteomes" id="UP000830326"/>
    </source>
</evidence>
<organism evidence="2 3">
    <name type="scientific">Halobacillus amylolyticus</name>
    <dbReference type="NCBI Taxonomy" id="2932259"/>
    <lineage>
        <taxon>Bacteria</taxon>
        <taxon>Bacillati</taxon>
        <taxon>Bacillota</taxon>
        <taxon>Bacilli</taxon>
        <taxon>Bacillales</taxon>
        <taxon>Bacillaceae</taxon>
        <taxon>Halobacillus</taxon>
    </lineage>
</organism>
<feature type="domain" description="PucR C-terminal helix-turn-helix" evidence="1">
    <location>
        <begin position="238"/>
        <end position="294"/>
    </location>
</feature>
<accession>A0ABY4HES2</accession>
<protein>
    <submittedName>
        <fullName evidence="2">Helix-turn-helix domain-containing protein</fullName>
    </submittedName>
</protein>
<dbReference type="RefSeq" id="WP_245034705.1">
    <property type="nucleotide sequence ID" value="NZ_CP095075.1"/>
</dbReference>
<dbReference type="EMBL" id="CP095075">
    <property type="protein sequence ID" value="UOR13229.1"/>
    <property type="molecule type" value="Genomic_DNA"/>
</dbReference>
<proteinExistence type="predicted"/>
<evidence type="ECO:0000259" key="1">
    <source>
        <dbReference type="Pfam" id="PF13556"/>
    </source>
</evidence>